<keyword evidence="2" id="KW-1185">Reference proteome</keyword>
<dbReference type="Proteomes" id="UP001055093">
    <property type="component" value="Unassembled WGS sequence"/>
</dbReference>
<protein>
    <submittedName>
        <fullName evidence="1">Uncharacterized protein</fullName>
    </submittedName>
</protein>
<name>A0ABQ4V2I9_9HYPH</name>
<dbReference type="EMBL" id="BPRE01000026">
    <property type="protein sequence ID" value="GJE78515.1"/>
    <property type="molecule type" value="Genomic_DNA"/>
</dbReference>
<proteinExistence type="predicted"/>
<evidence type="ECO:0000313" key="2">
    <source>
        <dbReference type="Proteomes" id="UP001055093"/>
    </source>
</evidence>
<gene>
    <name evidence="1" type="ORF">BGCPKDLD_5132</name>
</gene>
<accession>A0ABQ4V2I9</accession>
<organism evidence="1 2">
    <name type="scientific">Methylorubrum suomiense</name>
    <dbReference type="NCBI Taxonomy" id="144191"/>
    <lineage>
        <taxon>Bacteria</taxon>
        <taxon>Pseudomonadati</taxon>
        <taxon>Pseudomonadota</taxon>
        <taxon>Alphaproteobacteria</taxon>
        <taxon>Hyphomicrobiales</taxon>
        <taxon>Methylobacteriaceae</taxon>
        <taxon>Methylorubrum</taxon>
    </lineage>
</organism>
<sequence length="73" mass="7626">MIHTGSGSASTLWGMVMRLVTCLLLALGTGIAGLALRAAVPVTPADDGFRQVMHLYWSQDGAQVSNKPETSAP</sequence>
<evidence type="ECO:0000313" key="1">
    <source>
        <dbReference type="EMBL" id="GJE78515.1"/>
    </source>
</evidence>
<comment type="caution">
    <text evidence="1">The sequence shown here is derived from an EMBL/GenBank/DDBJ whole genome shotgun (WGS) entry which is preliminary data.</text>
</comment>
<reference evidence="1" key="1">
    <citation type="journal article" date="2021" name="Front. Microbiol.">
        <title>Comprehensive Comparative Genomics and Phenotyping of Methylobacterium Species.</title>
        <authorList>
            <person name="Alessa O."/>
            <person name="Ogura Y."/>
            <person name="Fujitani Y."/>
            <person name="Takami H."/>
            <person name="Hayashi T."/>
            <person name="Sahin N."/>
            <person name="Tani A."/>
        </authorList>
    </citation>
    <scope>NUCLEOTIDE SEQUENCE</scope>
    <source>
        <strain evidence="1">DSM 14458</strain>
    </source>
</reference>
<reference evidence="1" key="2">
    <citation type="submission" date="2021-08" db="EMBL/GenBank/DDBJ databases">
        <authorList>
            <person name="Tani A."/>
            <person name="Ola A."/>
            <person name="Ogura Y."/>
            <person name="Katsura K."/>
            <person name="Hayashi T."/>
        </authorList>
    </citation>
    <scope>NUCLEOTIDE SEQUENCE</scope>
    <source>
        <strain evidence="1">DSM 14458</strain>
    </source>
</reference>